<proteinExistence type="predicted"/>
<dbReference type="PANTHER" id="PTHR15162:SF7">
    <property type="entry name" value="SUCCINYLGLUTAMATE DESUCCINYLASE"/>
    <property type="match status" value="1"/>
</dbReference>
<protein>
    <submittedName>
        <fullName evidence="6">Succinylglutamate desuccinylase</fullName>
    </submittedName>
</protein>
<keyword evidence="4" id="KW-0862">Zinc</keyword>
<keyword evidence="3" id="KW-0378">Hydrolase</keyword>
<evidence type="ECO:0000256" key="2">
    <source>
        <dbReference type="ARBA" id="ARBA00022723"/>
    </source>
</evidence>
<accession>A0A897NVC2</accession>
<reference evidence="6 7" key="1">
    <citation type="submission" date="2020-11" db="EMBL/GenBank/DDBJ databases">
        <title>Carbohydrate-dependent, anaerobic sulfur respiration: A novel catabolism in halophilic archaea.</title>
        <authorList>
            <person name="Sorokin D.Y."/>
            <person name="Messina E."/>
            <person name="Smedile F."/>
            <person name="La Cono V."/>
            <person name="Hallsworth J.E."/>
            <person name="Yakimov M.M."/>
        </authorList>
    </citation>
    <scope>NUCLEOTIDE SEQUENCE [LARGE SCALE GENOMIC DNA]</scope>
    <source>
        <strain evidence="6 7">HSR-Est</strain>
    </source>
</reference>
<evidence type="ECO:0000313" key="7">
    <source>
        <dbReference type="Proteomes" id="UP000663292"/>
    </source>
</evidence>
<dbReference type="AlphaFoldDB" id="A0A897NVC2"/>
<dbReference type="Gene3D" id="3.40.630.10">
    <property type="entry name" value="Zn peptidases"/>
    <property type="match status" value="1"/>
</dbReference>
<sequence length="262" mass="28116">MRIEQLGAGEPSVAVVGAIHGDEPCGVTAIDRLLASDPPIERPVKLIVANERALAAEQRYCEEDLNRTFPGDPDGPTHESRLAAELTAELEGCTTLALHSTQSYEGPFAIVERAGSPSEELARQLSVDAIVETGPFDDGRLFQSVETLVEVEAGYQGSTVAADNATRIVREFLRATGVLADEPPLAPREHGVYALKDVVPKDDADEYEVFVSNFERVEAGDPFAAADGDTVVADEPFYPVLLSAYGYEDVFGYVAEKVDSSA</sequence>
<evidence type="ECO:0000256" key="4">
    <source>
        <dbReference type="ARBA" id="ARBA00022833"/>
    </source>
</evidence>
<organism evidence="6 7">
    <name type="scientific">Halapricum desulfuricans</name>
    <dbReference type="NCBI Taxonomy" id="2841257"/>
    <lineage>
        <taxon>Archaea</taxon>
        <taxon>Methanobacteriati</taxon>
        <taxon>Methanobacteriota</taxon>
        <taxon>Stenosarchaea group</taxon>
        <taxon>Halobacteria</taxon>
        <taxon>Halobacteriales</taxon>
        <taxon>Haloarculaceae</taxon>
        <taxon>Halapricum</taxon>
    </lineage>
</organism>
<evidence type="ECO:0000256" key="1">
    <source>
        <dbReference type="ARBA" id="ARBA00001947"/>
    </source>
</evidence>
<dbReference type="GO" id="GO:0016788">
    <property type="term" value="F:hydrolase activity, acting on ester bonds"/>
    <property type="evidence" value="ECO:0007669"/>
    <property type="project" value="InterPro"/>
</dbReference>
<keyword evidence="2" id="KW-0479">Metal-binding</keyword>
<evidence type="ECO:0000259" key="5">
    <source>
        <dbReference type="Pfam" id="PF24827"/>
    </source>
</evidence>
<dbReference type="GO" id="GO:0005829">
    <property type="term" value="C:cytosol"/>
    <property type="evidence" value="ECO:0007669"/>
    <property type="project" value="TreeGrafter"/>
</dbReference>
<dbReference type="Pfam" id="PF24827">
    <property type="entry name" value="AstE_AspA_cat"/>
    <property type="match status" value="1"/>
</dbReference>
<dbReference type="RefSeq" id="WP_229122769.1">
    <property type="nucleotide sequence ID" value="NZ_CP064791.1"/>
</dbReference>
<dbReference type="PANTHER" id="PTHR15162">
    <property type="entry name" value="ASPARTOACYLASE"/>
    <property type="match status" value="1"/>
</dbReference>
<feature type="domain" description="Succinylglutamate desuccinylase/Aspartoacylase catalytic" evidence="5">
    <location>
        <begin position="11"/>
        <end position="156"/>
    </location>
</feature>
<evidence type="ECO:0000313" key="6">
    <source>
        <dbReference type="EMBL" id="QSG14723.1"/>
    </source>
</evidence>
<dbReference type="InterPro" id="IPR050178">
    <property type="entry name" value="AspA/AstE_fam"/>
</dbReference>
<evidence type="ECO:0000256" key="3">
    <source>
        <dbReference type="ARBA" id="ARBA00022801"/>
    </source>
</evidence>
<dbReference type="GO" id="GO:0046872">
    <property type="term" value="F:metal ion binding"/>
    <property type="evidence" value="ECO:0007669"/>
    <property type="project" value="UniProtKB-KW"/>
</dbReference>
<dbReference type="InterPro" id="IPR055438">
    <property type="entry name" value="AstE_AspA_cat"/>
</dbReference>
<dbReference type="EMBL" id="CP064791">
    <property type="protein sequence ID" value="QSG14723.1"/>
    <property type="molecule type" value="Genomic_DNA"/>
</dbReference>
<dbReference type="GeneID" id="68857825"/>
<name>A0A897NVC2_9EURY</name>
<gene>
    <name evidence="6" type="primary">astE2</name>
    <name evidence="6" type="ORF">HSEST_1190</name>
</gene>
<dbReference type="SUPFAM" id="SSF53187">
    <property type="entry name" value="Zn-dependent exopeptidases"/>
    <property type="match status" value="1"/>
</dbReference>
<keyword evidence="7" id="KW-1185">Reference proteome</keyword>
<dbReference type="Proteomes" id="UP000663292">
    <property type="component" value="Chromosome"/>
</dbReference>
<comment type="cofactor">
    <cofactor evidence="1">
        <name>Zn(2+)</name>
        <dbReference type="ChEBI" id="CHEBI:29105"/>
    </cofactor>
</comment>